<evidence type="ECO:0008006" key="4">
    <source>
        <dbReference type="Google" id="ProtNLM"/>
    </source>
</evidence>
<gene>
    <name evidence="2" type="ORF">FHW18_004549</name>
</gene>
<reference evidence="2 3" key="1">
    <citation type="submission" date="2020-07" db="EMBL/GenBank/DDBJ databases">
        <title>Genomic Encyclopedia of Type Strains, Phase IV (KMG-V): Genome sequencing to study the core and pangenomes of soil and plant-associated prokaryotes.</title>
        <authorList>
            <person name="Whitman W."/>
        </authorList>
    </citation>
    <scope>NUCLEOTIDE SEQUENCE [LARGE SCALE GENOMIC DNA]</scope>
    <source>
        <strain evidence="2 3">SAS40</strain>
    </source>
</reference>
<evidence type="ECO:0000313" key="3">
    <source>
        <dbReference type="Proteomes" id="UP000542125"/>
    </source>
</evidence>
<evidence type="ECO:0000256" key="1">
    <source>
        <dbReference type="SAM" id="MobiDB-lite"/>
    </source>
</evidence>
<protein>
    <recommendedName>
        <fullName evidence="4">Phage integrase family protein</fullName>
    </recommendedName>
</protein>
<organism evidence="2 3">
    <name type="scientific">Pigmentiphaga litoralis</name>
    <dbReference type="NCBI Taxonomy" id="516702"/>
    <lineage>
        <taxon>Bacteria</taxon>
        <taxon>Pseudomonadati</taxon>
        <taxon>Pseudomonadota</taxon>
        <taxon>Betaproteobacteria</taxon>
        <taxon>Burkholderiales</taxon>
        <taxon>Alcaligenaceae</taxon>
        <taxon>Pigmentiphaga</taxon>
    </lineage>
</organism>
<dbReference type="AlphaFoldDB" id="A0A7Y9IY49"/>
<name>A0A7Y9IY49_9BURK</name>
<keyword evidence="3" id="KW-1185">Reference proteome</keyword>
<evidence type="ECO:0000313" key="2">
    <source>
        <dbReference type="EMBL" id="NYE85242.1"/>
    </source>
</evidence>
<dbReference type="EMBL" id="JACBYR010000002">
    <property type="protein sequence ID" value="NYE85242.1"/>
    <property type="molecule type" value="Genomic_DNA"/>
</dbReference>
<dbReference type="Proteomes" id="UP000542125">
    <property type="component" value="Unassembled WGS sequence"/>
</dbReference>
<proteinExistence type="predicted"/>
<comment type="caution">
    <text evidence="2">The sequence shown here is derived from an EMBL/GenBank/DDBJ whole genome shotgun (WGS) entry which is preliminary data.</text>
</comment>
<feature type="region of interest" description="Disordered" evidence="1">
    <location>
        <begin position="43"/>
        <end position="62"/>
    </location>
</feature>
<accession>A0A7Y9IY49</accession>
<sequence length="86" mass="9513">MEAGLSYQEVPAISGHKSMQMLKRYKRLQAEDFMQKLESQLPDTKLLTPARKPMSKNGSGTLARQEALCTSNYTFVEGGSSLNSVT</sequence>